<dbReference type="SUPFAM" id="SSF56349">
    <property type="entry name" value="DNA breaking-rejoining enzymes"/>
    <property type="match status" value="1"/>
</dbReference>
<dbReference type="GO" id="GO:0003677">
    <property type="term" value="F:DNA binding"/>
    <property type="evidence" value="ECO:0007669"/>
    <property type="project" value="InterPro"/>
</dbReference>
<reference evidence="3" key="1">
    <citation type="submission" date="2016-07" db="EMBL/GenBank/DDBJ databases">
        <title>Microvirga ossetica sp. nov. a new species of rhizobia isolated from root nodules of the legume species Vicia alpestris Steven originated from North Ossetia region in the Caucasus.</title>
        <authorList>
            <person name="Safronova V.I."/>
            <person name="Kuznetsova I.G."/>
            <person name="Sazanova A.L."/>
            <person name="Belimov A."/>
            <person name="Andronov E."/>
            <person name="Osledkin Y.S."/>
            <person name="Onishchuk O.P."/>
            <person name="Kurchak O.N."/>
            <person name="Shaposhnikov A.I."/>
            <person name="Willems A."/>
            <person name="Tikhonovich I.A."/>
        </authorList>
    </citation>
    <scope>NUCLEOTIDE SEQUENCE [LARGE SCALE GENOMIC DNA]</scope>
    <source>
        <strain evidence="3">V5/3M</strain>
    </source>
</reference>
<organism evidence="3">
    <name type="scientific">Microvirga ossetica</name>
    <dbReference type="NCBI Taxonomy" id="1882682"/>
    <lineage>
        <taxon>Bacteria</taxon>
        <taxon>Pseudomonadati</taxon>
        <taxon>Pseudomonadota</taxon>
        <taxon>Alphaproteobacteria</taxon>
        <taxon>Hyphomicrobiales</taxon>
        <taxon>Methylobacteriaceae</taxon>
        <taxon>Microvirga</taxon>
    </lineage>
</organism>
<evidence type="ECO:0000256" key="2">
    <source>
        <dbReference type="SAM" id="MobiDB-lite"/>
    </source>
</evidence>
<dbReference type="InterPro" id="IPR011010">
    <property type="entry name" value="DNA_brk_join_enz"/>
</dbReference>
<keyword evidence="1" id="KW-0233">DNA recombination</keyword>
<evidence type="ECO:0008006" key="4">
    <source>
        <dbReference type="Google" id="ProtNLM"/>
    </source>
</evidence>
<dbReference type="InterPro" id="IPR013762">
    <property type="entry name" value="Integrase-like_cat_sf"/>
</dbReference>
<dbReference type="GO" id="GO:0015074">
    <property type="term" value="P:DNA integration"/>
    <property type="evidence" value="ECO:0007669"/>
    <property type="project" value="InterPro"/>
</dbReference>
<dbReference type="EMBL" id="CP016616">
    <property type="protein sequence ID" value="ANY77104.1"/>
    <property type="molecule type" value="Genomic_DNA"/>
</dbReference>
<evidence type="ECO:0000313" key="3">
    <source>
        <dbReference type="EMBL" id="ANY77104.1"/>
    </source>
</evidence>
<dbReference type="GO" id="GO:0006310">
    <property type="term" value="P:DNA recombination"/>
    <property type="evidence" value="ECO:0007669"/>
    <property type="project" value="UniProtKB-KW"/>
</dbReference>
<name>A0A1B2EAU8_9HYPH</name>
<feature type="compositionally biased region" description="Basic and acidic residues" evidence="2">
    <location>
        <begin position="212"/>
        <end position="223"/>
    </location>
</feature>
<protein>
    <recommendedName>
        <fullName evidence="4">Tyr recombinase domain-containing protein</fullName>
    </recommendedName>
</protein>
<dbReference type="Gene3D" id="1.10.443.10">
    <property type="entry name" value="Intergrase catalytic core"/>
    <property type="match status" value="1"/>
</dbReference>
<sequence length="688" mass="76782">MTPIQATESRSPKSVAIDACRQAIVQAIGDYSTLGQRPWIEVRSIEIFPGVRLGDPLLKLPRKWMPSGATERESYRTFDPTLGGALLAGSQEAVRYRDESIRRAMLALWLPRRTSTGIRSYKPVSWAGAVRLLLKAVEWQIKNKPSEDGCVWSHLNENDLRRMQEISTNRKTQEALGAIVRWLIDAGDRGCLVDYPRLLPSDDTTSNATHAIPEKGRRGEKALERTKKVKERNWQPFPDEFVSQLIWRALWMQENLGRPLLDCWRGLREIADVHATRGRSSGHPSVIAERDAFIASFDWRDADGTAIQELPFMIHQRLDAGHGLSSSWPPRDTKSLNVAVGVLQVLNLSTVAFCTGARSSELGDATDKSLEALRDERFSARTFKLVEEETGKLRDWPLHPRAVQALNLQSQLSIICRPADETHLWCTVSRGGSKLLNLTEPMVATVENLGLTELAGEDRAHVHRWRHTVAKLVALSVVGAPQVLLDLFGHRDLEMTLRYMLSDPEVAQDAMKVAKEASYALAIEAIEETVNNNTGGPAATPLKQGLEKLRMERGEEKYGVETIREAADILTFNGRHWELVRPGILCTKTLGQFGPCTQGHGEPDPGSCRTGCDHRLELERSKKHAEEAMLCLLAERAGAEAEGLDMLVANLDGQILAHLKRWPDIRNRIIAANDLARQLWEVSLAEAA</sequence>
<dbReference type="AlphaFoldDB" id="A0A1B2EAU8"/>
<gene>
    <name evidence="3" type="ORF">BB934_01790</name>
</gene>
<accession>A0A1B2EAU8</accession>
<feature type="region of interest" description="Disordered" evidence="2">
    <location>
        <begin position="204"/>
        <end position="223"/>
    </location>
</feature>
<proteinExistence type="predicted"/>
<evidence type="ECO:0000256" key="1">
    <source>
        <dbReference type="ARBA" id="ARBA00023172"/>
    </source>
</evidence>
<dbReference type="KEGG" id="moc:BB934_01790"/>